<dbReference type="SUPFAM" id="SSF89796">
    <property type="entry name" value="CoA-transferase family III (CaiB/BaiF)"/>
    <property type="match status" value="1"/>
</dbReference>
<gene>
    <name evidence="2" type="primary">fldA</name>
    <name evidence="2" type="ORF">ROG8370_00762</name>
</gene>
<evidence type="ECO:0000256" key="1">
    <source>
        <dbReference type="ARBA" id="ARBA00022679"/>
    </source>
</evidence>
<dbReference type="EC" id="2.8.3.17" evidence="2"/>
<dbReference type="AlphaFoldDB" id="A0A1X6YIM2"/>
<dbReference type="InterPro" id="IPR050483">
    <property type="entry name" value="CoA-transferase_III_domain"/>
</dbReference>
<organism evidence="2 3">
    <name type="scientific">Roseovarius gaetbuli</name>
    <dbReference type="NCBI Taxonomy" id="1356575"/>
    <lineage>
        <taxon>Bacteria</taxon>
        <taxon>Pseudomonadati</taxon>
        <taxon>Pseudomonadota</taxon>
        <taxon>Alphaproteobacteria</taxon>
        <taxon>Rhodobacterales</taxon>
        <taxon>Roseobacteraceae</taxon>
        <taxon>Roseovarius</taxon>
    </lineage>
</organism>
<dbReference type="Pfam" id="PF02515">
    <property type="entry name" value="CoA_transf_3"/>
    <property type="match status" value="1"/>
</dbReference>
<evidence type="ECO:0000313" key="3">
    <source>
        <dbReference type="Proteomes" id="UP000194012"/>
    </source>
</evidence>
<dbReference type="EMBL" id="FWFJ01000004">
    <property type="protein sequence ID" value="SLN22028.1"/>
    <property type="molecule type" value="Genomic_DNA"/>
</dbReference>
<dbReference type="InterPro" id="IPR044855">
    <property type="entry name" value="CoA-Trfase_III_dom3_sf"/>
</dbReference>
<keyword evidence="1 2" id="KW-0808">Transferase</keyword>
<name>A0A1X6YIM2_9RHOB</name>
<dbReference type="Gene3D" id="3.40.50.10540">
    <property type="entry name" value="Crotonobetainyl-coa:carnitine coa-transferase, domain 1"/>
    <property type="match status" value="1"/>
</dbReference>
<dbReference type="RefSeq" id="WP_085825740.1">
    <property type="nucleotide sequence ID" value="NZ_FWFJ01000004.1"/>
</dbReference>
<dbReference type="InterPro" id="IPR003673">
    <property type="entry name" value="CoA-Trfase_fam_III"/>
</dbReference>
<keyword evidence="3" id="KW-1185">Reference proteome</keyword>
<dbReference type="Gene3D" id="3.30.1540.10">
    <property type="entry name" value="formyl-coa transferase, domain 3"/>
    <property type="match status" value="1"/>
</dbReference>
<sequence length="382" mass="40526">MSATGPLCGIRVLDLTHVLAGPYATGQLALMGAEVIRVERPGSDDFVRTHGGTPDMRAKGLGASFLSQNSGKKSVVLDLKSDAGRAAFLDLAASADIVTENFRPGVTERLGVDYDSLRARRENIIYASLTGFGPDGPLAGRPAYDHILQGICGLMAMTGTAQSGPMRVGMPIADYVAGQVLVSALLAALLERARHPDIPQRLHVSMLEAMTTLMGTYALNHETTGQLRGLDGNRAFSDSPFSGRFETRDGQLVITANTPAQAARLCAALARSDLLDAPAPEAETALQSLFLEKTAEDWETLLASANVPAAKVLTLAETMAHPQLAQSPAWRPMTQPEIGMTLRAPALPFRAPWAPRTLAPAPTCGRDTSEILATLTPQEAPR</sequence>
<proteinExistence type="predicted"/>
<dbReference type="Proteomes" id="UP000194012">
    <property type="component" value="Unassembled WGS sequence"/>
</dbReference>
<evidence type="ECO:0000313" key="2">
    <source>
        <dbReference type="EMBL" id="SLN22028.1"/>
    </source>
</evidence>
<accession>A0A1X6YIM2</accession>
<dbReference type="PANTHER" id="PTHR48207:SF3">
    <property type="entry name" value="SUCCINATE--HYDROXYMETHYLGLUTARATE COA-TRANSFERASE"/>
    <property type="match status" value="1"/>
</dbReference>
<dbReference type="PANTHER" id="PTHR48207">
    <property type="entry name" value="SUCCINATE--HYDROXYMETHYLGLUTARATE COA-TRANSFERASE"/>
    <property type="match status" value="1"/>
</dbReference>
<dbReference type="OrthoDB" id="7208981at2"/>
<protein>
    <submittedName>
        <fullName evidence="2">E-cinnamoyl-CoA:R-phenyllactate CoA transferase</fullName>
        <ecNumber evidence="2">2.8.3.17</ecNumber>
    </submittedName>
</protein>
<dbReference type="GO" id="GO:0043785">
    <property type="term" value="F:cinnamoyl-CoA:phenyllactate CoA-transferase activity"/>
    <property type="evidence" value="ECO:0007669"/>
    <property type="project" value="UniProtKB-EC"/>
</dbReference>
<dbReference type="InterPro" id="IPR023606">
    <property type="entry name" value="CoA-Trfase_III_dom_1_sf"/>
</dbReference>
<reference evidence="3" key="1">
    <citation type="submission" date="2017-03" db="EMBL/GenBank/DDBJ databases">
        <authorList>
            <person name="Rodrigo-Torres L."/>
            <person name="Arahal R.D."/>
            <person name="Lucena T."/>
        </authorList>
    </citation>
    <scope>NUCLEOTIDE SEQUENCE [LARGE SCALE GENOMIC DNA]</scope>
    <source>
        <strain evidence="3">CECT 8370</strain>
    </source>
</reference>